<evidence type="ECO:0000313" key="1">
    <source>
        <dbReference type="EMBL" id="TWW11791.1"/>
    </source>
</evidence>
<dbReference type="PANTHER" id="PTHR34301">
    <property type="entry name" value="DNA-BINDING PROTEIN-RELATED"/>
    <property type="match status" value="1"/>
</dbReference>
<proteinExistence type="predicted"/>
<dbReference type="SUPFAM" id="SSF52540">
    <property type="entry name" value="P-loop containing nucleoside triphosphate hydrolases"/>
    <property type="match status" value="1"/>
</dbReference>
<gene>
    <name evidence="1" type="ORF">LABALGLTS371_00020</name>
</gene>
<dbReference type="InterPro" id="IPR027417">
    <property type="entry name" value="P-loop_NTPase"/>
</dbReference>
<name>A0A5C6MFV0_9LACO</name>
<reference evidence="1 2" key="1">
    <citation type="submission" date="2019-04" db="EMBL/GenBank/DDBJ databases">
        <title>In vitro growth and metabolic characteristics of meat-borne Lactobacillus algidus strains.</title>
        <authorList>
            <person name="Sade E."/>
            <person name="Per J."/>
            <person name="Tytti H."/>
            <person name="Johanna B.K."/>
        </authorList>
    </citation>
    <scope>NUCLEOTIDE SEQUENCE [LARGE SCALE GENOMIC DNA]</scope>
    <source>
        <strain evidence="1 2">LTS37-1</strain>
    </source>
</reference>
<dbReference type="Gene3D" id="3.40.50.300">
    <property type="entry name" value="P-loop containing nucleotide triphosphate hydrolases"/>
    <property type="match status" value="1"/>
</dbReference>
<dbReference type="Proteomes" id="UP000321659">
    <property type="component" value="Unassembled WGS sequence"/>
</dbReference>
<protein>
    <submittedName>
        <fullName evidence="1">ATPase AAA</fullName>
    </submittedName>
</protein>
<comment type="caution">
    <text evidence="1">The sequence shown here is derived from an EMBL/GenBank/DDBJ whole genome shotgun (WGS) entry which is preliminary data.</text>
</comment>
<sequence>MGMRGAGKTSLLTFLSKNLSKQPDVIQLMLSSTEELLDNVMAGIERELPSSLKIKGVGVNVPGVSLNIDSKEKKSTFQYDTEDLLRLAEHSGKTIVLLLDEVQNITPQLRTLFSSYRSYRSLGLPIIIIAAGLPSTVDSVINDKALTFLLRSNQVVLKPLDLTTIGSSYIRLFKNRGLSVQQAINMADASAGYPYMYQLLGDYVWENAGNPIKDSDIDDAILWAKVALYRNVYMKVMTDLAPNARELVLAIRKYGGVDVTTKDLRESMDWTLNQVTTYKAVLNHWGITEKTGYGLISFKMPYFNDFIDQNYD</sequence>
<accession>A0A5C6MFV0</accession>
<evidence type="ECO:0000313" key="2">
    <source>
        <dbReference type="Proteomes" id="UP000321659"/>
    </source>
</evidence>
<dbReference type="AlphaFoldDB" id="A0A5C6MFV0"/>
<dbReference type="PANTHER" id="PTHR34301:SF8">
    <property type="entry name" value="ATPASE DOMAIN-CONTAINING PROTEIN"/>
    <property type="match status" value="1"/>
</dbReference>
<dbReference type="RefSeq" id="WP_146302221.1">
    <property type="nucleotide sequence ID" value="NZ_JANXKU010000001.1"/>
</dbReference>
<organism evidence="1 2">
    <name type="scientific">Dellaglioa algida</name>
    <dbReference type="NCBI Taxonomy" id="105612"/>
    <lineage>
        <taxon>Bacteria</taxon>
        <taxon>Bacillati</taxon>
        <taxon>Bacillota</taxon>
        <taxon>Bacilli</taxon>
        <taxon>Lactobacillales</taxon>
        <taxon>Lactobacillaceae</taxon>
        <taxon>Dellaglioa</taxon>
    </lineage>
</organism>
<dbReference type="EMBL" id="SRRQ01000001">
    <property type="protein sequence ID" value="TWW11791.1"/>
    <property type="molecule type" value="Genomic_DNA"/>
</dbReference>